<name>A0AA38G0I2_TAXCH</name>
<accession>A0AA38G0I2</accession>
<evidence type="ECO:0000313" key="2">
    <source>
        <dbReference type="Proteomes" id="UP000824469"/>
    </source>
</evidence>
<organism evidence="1 2">
    <name type="scientific">Taxus chinensis</name>
    <name type="common">Chinese yew</name>
    <name type="synonym">Taxus wallichiana var. chinensis</name>
    <dbReference type="NCBI Taxonomy" id="29808"/>
    <lineage>
        <taxon>Eukaryota</taxon>
        <taxon>Viridiplantae</taxon>
        <taxon>Streptophyta</taxon>
        <taxon>Embryophyta</taxon>
        <taxon>Tracheophyta</taxon>
        <taxon>Spermatophyta</taxon>
        <taxon>Pinopsida</taxon>
        <taxon>Pinidae</taxon>
        <taxon>Conifers II</taxon>
        <taxon>Cupressales</taxon>
        <taxon>Taxaceae</taxon>
        <taxon>Taxus</taxon>
    </lineage>
</organism>
<sequence>STKPSLDRALQVVKCLTMGDSAMTKDRNLDLLGELGLAPCFDEEYSEEMQLEH</sequence>
<dbReference type="Proteomes" id="UP000824469">
    <property type="component" value="Unassembled WGS sequence"/>
</dbReference>
<protein>
    <submittedName>
        <fullName evidence="1">Uncharacterized protein</fullName>
    </submittedName>
</protein>
<keyword evidence="2" id="KW-1185">Reference proteome</keyword>
<proteinExistence type="predicted"/>
<feature type="non-terminal residue" evidence="1">
    <location>
        <position position="53"/>
    </location>
</feature>
<gene>
    <name evidence="1" type="ORF">KI387_022258</name>
</gene>
<evidence type="ECO:0000313" key="1">
    <source>
        <dbReference type="EMBL" id="KAH9313631.1"/>
    </source>
</evidence>
<dbReference type="AlphaFoldDB" id="A0AA38G0I2"/>
<reference evidence="1 2" key="1">
    <citation type="journal article" date="2021" name="Nat. Plants">
        <title>The Taxus genome provides insights into paclitaxel biosynthesis.</title>
        <authorList>
            <person name="Xiong X."/>
            <person name="Gou J."/>
            <person name="Liao Q."/>
            <person name="Li Y."/>
            <person name="Zhou Q."/>
            <person name="Bi G."/>
            <person name="Li C."/>
            <person name="Du R."/>
            <person name="Wang X."/>
            <person name="Sun T."/>
            <person name="Guo L."/>
            <person name="Liang H."/>
            <person name="Lu P."/>
            <person name="Wu Y."/>
            <person name="Zhang Z."/>
            <person name="Ro D.K."/>
            <person name="Shang Y."/>
            <person name="Huang S."/>
            <person name="Yan J."/>
        </authorList>
    </citation>
    <scope>NUCLEOTIDE SEQUENCE [LARGE SCALE GENOMIC DNA]</scope>
    <source>
        <strain evidence="1">Ta-2019</strain>
    </source>
</reference>
<comment type="caution">
    <text evidence="1">The sequence shown here is derived from an EMBL/GenBank/DDBJ whole genome shotgun (WGS) entry which is preliminary data.</text>
</comment>
<feature type="non-terminal residue" evidence="1">
    <location>
        <position position="1"/>
    </location>
</feature>
<dbReference type="EMBL" id="JAHRHJ020000005">
    <property type="protein sequence ID" value="KAH9313631.1"/>
    <property type="molecule type" value="Genomic_DNA"/>
</dbReference>